<name>A0ABU1J0T9_9BACL</name>
<organism evidence="2 3">
    <name type="scientific">Paenibacillus hunanensis</name>
    <dbReference type="NCBI Taxonomy" id="539262"/>
    <lineage>
        <taxon>Bacteria</taxon>
        <taxon>Bacillati</taxon>
        <taxon>Bacillota</taxon>
        <taxon>Bacilli</taxon>
        <taxon>Bacillales</taxon>
        <taxon>Paenibacillaceae</taxon>
        <taxon>Paenibacillus</taxon>
    </lineage>
</organism>
<dbReference type="Proteomes" id="UP001185028">
    <property type="component" value="Unassembled WGS sequence"/>
</dbReference>
<keyword evidence="3" id="KW-1185">Reference proteome</keyword>
<gene>
    <name evidence="2" type="ORF">JOC58_002777</name>
</gene>
<evidence type="ECO:0000313" key="3">
    <source>
        <dbReference type="Proteomes" id="UP001185028"/>
    </source>
</evidence>
<keyword evidence="1" id="KW-0472">Membrane</keyword>
<keyword evidence="1" id="KW-0812">Transmembrane</keyword>
<evidence type="ECO:0000313" key="2">
    <source>
        <dbReference type="EMBL" id="MDR6244880.1"/>
    </source>
</evidence>
<reference evidence="2 3" key="1">
    <citation type="submission" date="2023-07" db="EMBL/GenBank/DDBJ databases">
        <title>Genomic Encyclopedia of Type Strains, Phase IV (KMG-IV): sequencing the most valuable type-strain genomes for metagenomic binning, comparative biology and taxonomic classification.</title>
        <authorList>
            <person name="Goeker M."/>
        </authorList>
    </citation>
    <scope>NUCLEOTIDE SEQUENCE [LARGE SCALE GENOMIC DNA]</scope>
    <source>
        <strain evidence="2 3">DSM 22170</strain>
    </source>
</reference>
<keyword evidence="1" id="KW-1133">Transmembrane helix</keyword>
<dbReference type="EMBL" id="JAVDQH010000010">
    <property type="protein sequence ID" value="MDR6244880.1"/>
    <property type="molecule type" value="Genomic_DNA"/>
</dbReference>
<protein>
    <submittedName>
        <fullName evidence="2">Uncharacterized protein</fullName>
    </submittedName>
</protein>
<evidence type="ECO:0000256" key="1">
    <source>
        <dbReference type="SAM" id="Phobius"/>
    </source>
</evidence>
<proteinExistence type="predicted"/>
<sequence length="66" mass="7938">MNKRTINRINIQNMHSQIVYKKRWKCILSSGFYSIKRNKNPYYATFIMLFMKSNPGVTPYLYILVT</sequence>
<accession>A0ABU1J0T9</accession>
<feature type="transmembrane region" description="Helical" evidence="1">
    <location>
        <begin position="42"/>
        <end position="63"/>
    </location>
</feature>
<comment type="caution">
    <text evidence="2">The sequence shown here is derived from an EMBL/GenBank/DDBJ whole genome shotgun (WGS) entry which is preliminary data.</text>
</comment>